<dbReference type="EMBL" id="JBDLOB010000004">
    <property type="protein sequence ID" value="MEN8625969.1"/>
    <property type="molecule type" value="Genomic_DNA"/>
</dbReference>
<accession>A0ABV0D656</accession>
<evidence type="ECO:0000313" key="2">
    <source>
        <dbReference type="Proteomes" id="UP001414441"/>
    </source>
</evidence>
<evidence type="ECO:0000313" key="1">
    <source>
        <dbReference type="EMBL" id="MEN8625969.1"/>
    </source>
</evidence>
<gene>
    <name evidence="1" type="ORF">ABFV72_08085</name>
</gene>
<dbReference type="Proteomes" id="UP001414441">
    <property type="component" value="Unassembled WGS sequence"/>
</dbReference>
<sequence length="123" mass="14448">MIVKYTKLDDNNSSLTLGKNYIVISISIRPDEKQPLITIRRNDDGTPCVFSLALFDVTDSQIPQNWEWYELNSGFKGYYRLQPIEFHGNFWHDYHDGHEKADELFEKVYSLLNDRAIINGYQV</sequence>
<name>A0ABV0D656_9GAMM</name>
<proteinExistence type="predicted"/>
<organism evidence="1 2">
    <name type="scientific">Psychrobacter proteolyticus</name>
    <dbReference type="NCBI Taxonomy" id="147825"/>
    <lineage>
        <taxon>Bacteria</taxon>
        <taxon>Pseudomonadati</taxon>
        <taxon>Pseudomonadota</taxon>
        <taxon>Gammaproteobacteria</taxon>
        <taxon>Moraxellales</taxon>
        <taxon>Moraxellaceae</taxon>
        <taxon>Psychrobacter</taxon>
    </lineage>
</organism>
<dbReference type="RefSeq" id="WP_347163116.1">
    <property type="nucleotide sequence ID" value="NZ_JBDLOB010000004.1"/>
</dbReference>
<comment type="caution">
    <text evidence="1">The sequence shown here is derived from an EMBL/GenBank/DDBJ whole genome shotgun (WGS) entry which is preliminary data.</text>
</comment>
<reference evidence="1 2" key="1">
    <citation type="submission" date="2024-05" db="EMBL/GenBank/DDBJ databases">
        <title>Genome sequencing of Marine Estuary Bacteria, Pseudoalteromonas distincta strain FA, Psychrobacter proteolyticus strain EA, and Shewanella baltica strain CA.</title>
        <authorList>
            <person name="Dieffenbach S.A."/>
            <person name="Maclea K.S."/>
        </authorList>
    </citation>
    <scope>NUCLEOTIDE SEQUENCE [LARGE SCALE GENOMIC DNA]</scope>
    <source>
        <strain evidence="1 2">EA</strain>
    </source>
</reference>
<keyword evidence="2" id="KW-1185">Reference proteome</keyword>
<protein>
    <submittedName>
        <fullName evidence="1">Uncharacterized protein</fullName>
    </submittedName>
</protein>